<feature type="compositionally biased region" description="Low complexity" evidence="7">
    <location>
        <begin position="109"/>
        <end position="132"/>
    </location>
</feature>
<evidence type="ECO:0000256" key="8">
    <source>
        <dbReference type="SAM" id="Phobius"/>
    </source>
</evidence>
<dbReference type="Pfam" id="PF01434">
    <property type="entry name" value="Peptidase_M41"/>
    <property type="match status" value="1"/>
</dbReference>
<accession>A0A7S0IJW2</accession>
<feature type="transmembrane region" description="Helical" evidence="8">
    <location>
        <begin position="204"/>
        <end position="222"/>
    </location>
</feature>
<keyword evidence="8" id="KW-1133">Transmembrane helix</keyword>
<evidence type="ECO:0000256" key="7">
    <source>
        <dbReference type="SAM" id="MobiDB-lite"/>
    </source>
</evidence>
<sequence length="889" mass="94446">MHSHAMTLLVQPIGVRTTAGAGSRPGARHGGRPGPAPAPRACSRSEPRLGAEATRARSVRARVFARRASPREIHRLGDHARLVSPQHAARGPSAAHAASNNRDDDKDASSSSPSGTSGVGEDAASGESASTGSGAGAKDDAKAEDDQSTETSAIGAEAAASGPPASKLRDDDKRKPGASKDLDNMGSPRDFATWFRLLFRPMRLFTVGMNTFLFFFAANLFHNHQDKAPGTHMVPVTYSRFLEDVKSDEVKYLKVDGSYLTWKPKTPYVVKRTGVGPMGMTEDKIEVAYSAARPEDARVPYEQLSKNKVEFGALDKRYQSQRNLNTFITIFIVGLAVVQFNRMGQNRDGARGGGMGGGMMRGMGGGPNTSAGRMTGGKMRGALPPPSTTFNDVAGVDEAKEELQEIVDILKRPEHYTRLGARPPCGVLLVGAPGTGKTLLARAVAGEAGVPFISVSASEFVELYVGMGAARVRDVFARAREQAPAIVFIDEIDAVAKGRSDGRLRGMGNDEREQTLNQLLTELDGFDDEHLVICLAATNRADTLDSALKRPGRFDRTVSVERPDKQGRKEILGVHIGARNLPMREGLDVDEIASMTAGFTGAELANLVNEAALLAGRTGATTVGKEDFETAVLRTVAGIEKKRSILSAAEKVVVSAHEVGHAVVGTAVGNLIPGTSRPEQLSIVARSGGALGFTYIPPGEEDRKLMFADELRGRLVTLMGGRAAEIVACSRVSTGALDDIQRATDLAYKSIAEYGLSPTVGPLSVPTLAGGGREDIFGGGADASQVERQVEGEVKDALVSALYVAKEILVANRKVLDDVTGELSDKEKVMGDELQVWLDDVKAVPTLERFLRGENVLPPEDSPLWHMLPLPTVAGKDKRGGNGPAAGAR</sequence>
<dbReference type="InterPro" id="IPR041569">
    <property type="entry name" value="AAA_lid_3"/>
</dbReference>
<keyword evidence="8" id="KW-0472">Membrane</keyword>
<dbReference type="InterPro" id="IPR003593">
    <property type="entry name" value="AAA+_ATPase"/>
</dbReference>
<keyword evidence="3" id="KW-0645">Protease</keyword>
<dbReference type="FunFam" id="1.10.8.60:FF:000001">
    <property type="entry name" value="ATP-dependent zinc metalloprotease FtsH"/>
    <property type="match status" value="1"/>
</dbReference>
<organism evidence="10">
    <name type="scientific">Micromonas pusilla</name>
    <name type="common">Picoplanktonic green alga</name>
    <name type="synonym">Chromulina pusilla</name>
    <dbReference type="NCBI Taxonomy" id="38833"/>
    <lineage>
        <taxon>Eukaryota</taxon>
        <taxon>Viridiplantae</taxon>
        <taxon>Chlorophyta</taxon>
        <taxon>Mamiellophyceae</taxon>
        <taxon>Mamiellales</taxon>
        <taxon>Mamiellaceae</taxon>
        <taxon>Micromonas</taxon>
    </lineage>
</organism>
<keyword evidence="8" id="KW-0812">Transmembrane</keyword>
<keyword evidence="6" id="KW-0067">ATP-binding</keyword>
<dbReference type="InterPro" id="IPR037219">
    <property type="entry name" value="Peptidase_M41-like"/>
</dbReference>
<evidence type="ECO:0000313" key="10">
    <source>
        <dbReference type="EMBL" id="CAD8523463.1"/>
    </source>
</evidence>
<feature type="region of interest" description="Disordered" evidence="7">
    <location>
        <begin position="870"/>
        <end position="889"/>
    </location>
</feature>
<comment type="similarity">
    <text evidence="1">In the C-terminal section; belongs to the peptidase M41 family.</text>
</comment>
<keyword evidence="4" id="KW-0547">Nucleotide-binding</keyword>
<dbReference type="GO" id="GO:0005524">
    <property type="term" value="F:ATP binding"/>
    <property type="evidence" value="ECO:0007669"/>
    <property type="project" value="UniProtKB-KW"/>
</dbReference>
<reference evidence="10" key="1">
    <citation type="submission" date="2021-01" db="EMBL/GenBank/DDBJ databases">
        <authorList>
            <person name="Corre E."/>
            <person name="Pelletier E."/>
            <person name="Niang G."/>
            <person name="Scheremetjew M."/>
            <person name="Finn R."/>
            <person name="Kale V."/>
            <person name="Holt S."/>
            <person name="Cochrane G."/>
            <person name="Meng A."/>
            <person name="Brown T."/>
            <person name="Cohen L."/>
        </authorList>
    </citation>
    <scope>NUCLEOTIDE SEQUENCE</scope>
    <source>
        <strain evidence="10">CCMP1723</strain>
    </source>
</reference>
<dbReference type="InterPro" id="IPR000642">
    <property type="entry name" value="Peptidase_M41"/>
</dbReference>
<dbReference type="SMART" id="SM00382">
    <property type="entry name" value="AAA"/>
    <property type="match status" value="1"/>
</dbReference>
<evidence type="ECO:0000256" key="5">
    <source>
        <dbReference type="ARBA" id="ARBA00022801"/>
    </source>
</evidence>
<dbReference type="AlphaFoldDB" id="A0A7S0IJW2"/>
<dbReference type="Pfam" id="PF17862">
    <property type="entry name" value="AAA_lid_3"/>
    <property type="match status" value="1"/>
</dbReference>
<dbReference type="Pfam" id="PF00004">
    <property type="entry name" value="AAA"/>
    <property type="match status" value="1"/>
</dbReference>
<dbReference type="PANTHER" id="PTHR23076">
    <property type="entry name" value="METALLOPROTEASE M41 FTSH"/>
    <property type="match status" value="1"/>
</dbReference>
<evidence type="ECO:0000259" key="9">
    <source>
        <dbReference type="SMART" id="SM00382"/>
    </source>
</evidence>
<keyword evidence="5" id="KW-0378">Hydrolase</keyword>
<evidence type="ECO:0000256" key="1">
    <source>
        <dbReference type="ARBA" id="ARBA00010044"/>
    </source>
</evidence>
<evidence type="ECO:0000256" key="4">
    <source>
        <dbReference type="ARBA" id="ARBA00022741"/>
    </source>
</evidence>
<dbReference type="PANTHER" id="PTHR23076:SF49">
    <property type="entry name" value="ATP-DEPENDENT ZINC METALLOPROTEASE FTSH 7, CHLOROPLASTIC"/>
    <property type="match status" value="1"/>
</dbReference>
<evidence type="ECO:0000256" key="3">
    <source>
        <dbReference type="ARBA" id="ARBA00022670"/>
    </source>
</evidence>
<dbReference type="EMBL" id="HBEQ01012683">
    <property type="protein sequence ID" value="CAD8523463.1"/>
    <property type="molecule type" value="Transcribed_RNA"/>
</dbReference>
<feature type="compositionally biased region" description="Low complexity" evidence="7">
    <location>
        <begin position="149"/>
        <end position="166"/>
    </location>
</feature>
<dbReference type="GO" id="GO:0004176">
    <property type="term" value="F:ATP-dependent peptidase activity"/>
    <property type="evidence" value="ECO:0007669"/>
    <property type="project" value="InterPro"/>
</dbReference>
<dbReference type="InterPro" id="IPR003959">
    <property type="entry name" value="ATPase_AAA_core"/>
</dbReference>
<comment type="similarity">
    <text evidence="2">In the N-terminal section; belongs to the AAA ATPase family.</text>
</comment>
<protein>
    <recommendedName>
        <fullName evidence="9">AAA+ ATPase domain-containing protein</fullName>
    </recommendedName>
</protein>
<dbReference type="GO" id="GO:0006508">
    <property type="term" value="P:proteolysis"/>
    <property type="evidence" value="ECO:0007669"/>
    <property type="project" value="UniProtKB-KW"/>
</dbReference>
<evidence type="ECO:0000256" key="2">
    <source>
        <dbReference type="ARBA" id="ARBA00010550"/>
    </source>
</evidence>
<dbReference type="Gene3D" id="3.40.50.300">
    <property type="entry name" value="P-loop containing nucleotide triphosphate hydrolases"/>
    <property type="match status" value="1"/>
</dbReference>
<feature type="compositionally biased region" description="Basic and acidic residues" evidence="7">
    <location>
        <begin position="69"/>
        <end position="81"/>
    </location>
</feature>
<feature type="compositionally biased region" description="Low complexity" evidence="7">
    <location>
        <begin position="87"/>
        <end position="99"/>
    </location>
</feature>
<dbReference type="CDD" id="cd19501">
    <property type="entry name" value="RecA-like_FtsH"/>
    <property type="match status" value="1"/>
</dbReference>
<proteinExistence type="inferred from homology"/>
<dbReference type="Gene3D" id="1.20.58.760">
    <property type="entry name" value="Peptidase M41"/>
    <property type="match status" value="1"/>
</dbReference>
<name>A0A7S0IJW2_MICPS</name>
<dbReference type="GO" id="GO:0009535">
    <property type="term" value="C:chloroplast thylakoid membrane"/>
    <property type="evidence" value="ECO:0007669"/>
    <property type="project" value="TreeGrafter"/>
</dbReference>
<dbReference type="Gene3D" id="1.10.8.60">
    <property type="match status" value="1"/>
</dbReference>
<dbReference type="SUPFAM" id="SSF52540">
    <property type="entry name" value="P-loop containing nucleoside triphosphate hydrolases"/>
    <property type="match status" value="1"/>
</dbReference>
<gene>
    <name evidence="10" type="ORF">MCOM1403_LOCUS10202</name>
</gene>
<dbReference type="FunFam" id="3.40.50.300:FF:000352">
    <property type="entry name" value="ATP-dependent zinc metalloprotease FTSH 7, chloroplastic"/>
    <property type="match status" value="1"/>
</dbReference>
<dbReference type="InterPro" id="IPR027417">
    <property type="entry name" value="P-loop_NTPase"/>
</dbReference>
<evidence type="ECO:0000256" key="6">
    <source>
        <dbReference type="ARBA" id="ARBA00022840"/>
    </source>
</evidence>
<feature type="region of interest" description="Disordered" evidence="7">
    <location>
        <begin position="17"/>
        <end position="185"/>
    </location>
</feature>
<dbReference type="GO" id="GO:0016887">
    <property type="term" value="F:ATP hydrolysis activity"/>
    <property type="evidence" value="ECO:0007669"/>
    <property type="project" value="InterPro"/>
</dbReference>
<feature type="domain" description="AAA+ ATPase" evidence="9">
    <location>
        <begin position="423"/>
        <end position="564"/>
    </location>
</feature>
<dbReference type="GO" id="GO:0004222">
    <property type="term" value="F:metalloendopeptidase activity"/>
    <property type="evidence" value="ECO:0007669"/>
    <property type="project" value="InterPro"/>
</dbReference>
<dbReference type="SUPFAM" id="SSF140990">
    <property type="entry name" value="FtsH protease domain-like"/>
    <property type="match status" value="1"/>
</dbReference>
<feature type="compositionally biased region" description="Basic and acidic residues" evidence="7">
    <location>
        <begin position="167"/>
        <end position="183"/>
    </location>
</feature>